<dbReference type="Proteomes" id="UP000189701">
    <property type="component" value="Unplaced"/>
</dbReference>
<organism evidence="3 4">
    <name type="scientific">Nicotiana sylvestris</name>
    <name type="common">Wood tobacco</name>
    <name type="synonym">South American tobacco</name>
    <dbReference type="NCBI Taxonomy" id="4096"/>
    <lineage>
        <taxon>Eukaryota</taxon>
        <taxon>Viridiplantae</taxon>
        <taxon>Streptophyta</taxon>
        <taxon>Embryophyta</taxon>
        <taxon>Tracheophyta</taxon>
        <taxon>Spermatophyta</taxon>
        <taxon>Magnoliopsida</taxon>
        <taxon>eudicotyledons</taxon>
        <taxon>Gunneridae</taxon>
        <taxon>Pentapetalae</taxon>
        <taxon>asterids</taxon>
        <taxon>lamiids</taxon>
        <taxon>Solanales</taxon>
        <taxon>Solanaceae</taxon>
        <taxon>Nicotianoideae</taxon>
        <taxon>Nicotianeae</taxon>
        <taxon>Nicotiana</taxon>
    </lineage>
</organism>
<comment type="similarity">
    <text evidence="1">Belongs to the PC-esterase family. TBL subfamily.</text>
</comment>
<dbReference type="GO" id="GO:0005794">
    <property type="term" value="C:Golgi apparatus"/>
    <property type="evidence" value="ECO:0007669"/>
    <property type="project" value="TreeGrafter"/>
</dbReference>
<dbReference type="Pfam" id="PF13839">
    <property type="entry name" value="PC-Esterase"/>
    <property type="match status" value="2"/>
</dbReference>
<evidence type="ECO:0000313" key="4">
    <source>
        <dbReference type="RefSeq" id="XP_009799416.1"/>
    </source>
</evidence>
<gene>
    <name evidence="4" type="primary">LOC104245498</name>
</gene>
<protein>
    <submittedName>
        <fullName evidence="4">Protein trichome birefringence-like 42</fullName>
    </submittedName>
</protein>
<evidence type="ECO:0000259" key="2">
    <source>
        <dbReference type="Pfam" id="PF13839"/>
    </source>
</evidence>
<dbReference type="RefSeq" id="XP_009799416.1">
    <property type="nucleotide sequence ID" value="XM_009801114.1"/>
</dbReference>
<dbReference type="InterPro" id="IPR026057">
    <property type="entry name" value="TBL_C"/>
</dbReference>
<dbReference type="PANTHER" id="PTHR32285:SF372">
    <property type="entry name" value="PROTEIN TRICHOME BIREFRINGENCE-LIKE 43"/>
    <property type="match status" value="1"/>
</dbReference>
<proteinExistence type="inferred from homology"/>
<keyword evidence="3" id="KW-1185">Reference proteome</keyword>
<dbReference type="STRING" id="4096.A0A1U7YBU1"/>
<name>A0A1U7YBU1_NICSY</name>
<sequence>MQLRQGLEIFLAERKGVFGHAVLDRTFYCSGYFYPFNHGSLGNVGSPDDHMNDMLRNLSFCPAFGRRFWVLGIGDGFNISSELKAKITETSKYNTSYLVLRDVFLVDIISKNNGARVLMLDSLSAAAQWKEMDVLIFDSWHWYGANGHPSTYGFGGHRNIDCTHWCVAGVADTWNLLLGAVL</sequence>
<reference evidence="4" key="2">
    <citation type="submission" date="2025-08" db="UniProtKB">
        <authorList>
            <consortium name="RefSeq"/>
        </authorList>
    </citation>
    <scope>IDENTIFICATION</scope>
    <source>
        <tissue evidence="4">Leaf</tissue>
    </source>
</reference>
<reference evidence="3" key="1">
    <citation type="journal article" date="2013" name="Genome Biol.">
        <title>Reference genomes and transcriptomes of Nicotiana sylvestris and Nicotiana tomentosiformis.</title>
        <authorList>
            <person name="Sierro N."/>
            <person name="Battey J.N."/>
            <person name="Ouadi S."/>
            <person name="Bovet L."/>
            <person name="Goepfert S."/>
            <person name="Bakaher N."/>
            <person name="Peitsch M.C."/>
            <person name="Ivanov N.V."/>
        </authorList>
    </citation>
    <scope>NUCLEOTIDE SEQUENCE [LARGE SCALE GENOMIC DNA]</scope>
</reference>
<dbReference type="GO" id="GO:0016413">
    <property type="term" value="F:O-acetyltransferase activity"/>
    <property type="evidence" value="ECO:0007669"/>
    <property type="project" value="InterPro"/>
</dbReference>
<evidence type="ECO:0000256" key="1">
    <source>
        <dbReference type="ARBA" id="ARBA00007727"/>
    </source>
</evidence>
<dbReference type="InterPro" id="IPR029962">
    <property type="entry name" value="TBL"/>
</dbReference>
<dbReference type="AlphaFoldDB" id="A0A1U7YBU1"/>
<dbReference type="PANTHER" id="PTHR32285">
    <property type="entry name" value="PROTEIN TRICHOME BIREFRINGENCE-LIKE 9-RELATED"/>
    <property type="match status" value="1"/>
</dbReference>
<accession>A0A1U7YBU1</accession>
<feature type="domain" description="Trichome birefringence-like C-terminal" evidence="2">
    <location>
        <begin position="83"/>
        <end position="144"/>
    </location>
</feature>
<feature type="domain" description="Trichome birefringence-like C-terminal" evidence="2">
    <location>
        <begin position="146"/>
        <end position="179"/>
    </location>
</feature>
<evidence type="ECO:0000313" key="3">
    <source>
        <dbReference type="Proteomes" id="UP000189701"/>
    </source>
</evidence>